<protein>
    <submittedName>
        <fullName evidence="1">Uncharacterized protein</fullName>
    </submittedName>
</protein>
<gene>
    <name evidence="1" type="ORF">QYE76_041766</name>
</gene>
<dbReference type="EMBL" id="JAUUTY010000002">
    <property type="protein sequence ID" value="KAK1680918.1"/>
    <property type="molecule type" value="Genomic_DNA"/>
</dbReference>
<dbReference type="AlphaFoldDB" id="A0AAD8TFY0"/>
<reference evidence="1" key="1">
    <citation type="submission" date="2023-07" db="EMBL/GenBank/DDBJ databases">
        <title>A chromosome-level genome assembly of Lolium multiflorum.</title>
        <authorList>
            <person name="Chen Y."/>
            <person name="Copetti D."/>
            <person name="Kolliker R."/>
            <person name="Studer B."/>
        </authorList>
    </citation>
    <scope>NUCLEOTIDE SEQUENCE</scope>
    <source>
        <strain evidence="1">02402/16</strain>
        <tissue evidence="1">Leaf</tissue>
    </source>
</reference>
<proteinExistence type="predicted"/>
<keyword evidence="2" id="KW-1185">Reference proteome</keyword>
<name>A0AAD8TFY0_LOLMU</name>
<sequence length="99" mass="11108">MVASVYSCIFVSQLKLLNLNELVAVEAASSDGSKYDGNHETQESTDACHFGKRYISRRSQRNALVRVSLIWENNDQEHNVYELGFISVDQLVPPECSVS</sequence>
<evidence type="ECO:0000313" key="1">
    <source>
        <dbReference type="EMBL" id="KAK1680918.1"/>
    </source>
</evidence>
<evidence type="ECO:0000313" key="2">
    <source>
        <dbReference type="Proteomes" id="UP001231189"/>
    </source>
</evidence>
<organism evidence="1 2">
    <name type="scientific">Lolium multiflorum</name>
    <name type="common">Italian ryegrass</name>
    <name type="synonym">Lolium perenne subsp. multiflorum</name>
    <dbReference type="NCBI Taxonomy" id="4521"/>
    <lineage>
        <taxon>Eukaryota</taxon>
        <taxon>Viridiplantae</taxon>
        <taxon>Streptophyta</taxon>
        <taxon>Embryophyta</taxon>
        <taxon>Tracheophyta</taxon>
        <taxon>Spermatophyta</taxon>
        <taxon>Magnoliopsida</taxon>
        <taxon>Liliopsida</taxon>
        <taxon>Poales</taxon>
        <taxon>Poaceae</taxon>
        <taxon>BOP clade</taxon>
        <taxon>Pooideae</taxon>
        <taxon>Poodae</taxon>
        <taxon>Poeae</taxon>
        <taxon>Poeae Chloroplast Group 2 (Poeae type)</taxon>
        <taxon>Loliodinae</taxon>
        <taxon>Loliinae</taxon>
        <taxon>Lolium</taxon>
    </lineage>
</organism>
<accession>A0AAD8TFY0</accession>
<comment type="caution">
    <text evidence="1">The sequence shown here is derived from an EMBL/GenBank/DDBJ whole genome shotgun (WGS) entry which is preliminary data.</text>
</comment>
<dbReference type="Proteomes" id="UP001231189">
    <property type="component" value="Unassembled WGS sequence"/>
</dbReference>